<feature type="compositionally biased region" description="Gly residues" evidence="1">
    <location>
        <begin position="156"/>
        <end position="172"/>
    </location>
</feature>
<feature type="transmembrane region" description="Helical" evidence="2">
    <location>
        <begin position="465"/>
        <end position="489"/>
    </location>
</feature>
<keyword evidence="2" id="KW-1133">Transmembrane helix</keyword>
<proteinExistence type="predicted"/>
<feature type="signal peptide" evidence="3">
    <location>
        <begin position="1"/>
        <end position="22"/>
    </location>
</feature>
<dbReference type="AlphaFoldDB" id="A0AAN9VXD4"/>
<evidence type="ECO:0000256" key="2">
    <source>
        <dbReference type="SAM" id="Phobius"/>
    </source>
</evidence>
<name>A0AAN9VXD4_9ORTH</name>
<evidence type="ECO:0000256" key="1">
    <source>
        <dbReference type="SAM" id="MobiDB-lite"/>
    </source>
</evidence>
<dbReference type="Proteomes" id="UP001378592">
    <property type="component" value="Unassembled WGS sequence"/>
</dbReference>
<organism evidence="4 5">
    <name type="scientific">Gryllus longicercus</name>
    <dbReference type="NCBI Taxonomy" id="2509291"/>
    <lineage>
        <taxon>Eukaryota</taxon>
        <taxon>Metazoa</taxon>
        <taxon>Ecdysozoa</taxon>
        <taxon>Arthropoda</taxon>
        <taxon>Hexapoda</taxon>
        <taxon>Insecta</taxon>
        <taxon>Pterygota</taxon>
        <taxon>Neoptera</taxon>
        <taxon>Polyneoptera</taxon>
        <taxon>Orthoptera</taxon>
        <taxon>Ensifera</taxon>
        <taxon>Gryllidea</taxon>
        <taxon>Grylloidea</taxon>
        <taxon>Gryllidae</taxon>
        <taxon>Gryllinae</taxon>
        <taxon>Gryllus</taxon>
    </lineage>
</organism>
<evidence type="ECO:0000313" key="5">
    <source>
        <dbReference type="Proteomes" id="UP001378592"/>
    </source>
</evidence>
<keyword evidence="2" id="KW-0812">Transmembrane</keyword>
<comment type="caution">
    <text evidence="4">The sequence shown here is derived from an EMBL/GenBank/DDBJ whole genome shotgun (WGS) entry which is preliminary data.</text>
</comment>
<gene>
    <name evidence="4" type="ORF">R5R35_013990</name>
</gene>
<keyword evidence="2" id="KW-0472">Membrane</keyword>
<feature type="chain" id="PRO_5042907729" evidence="3">
    <location>
        <begin position="23"/>
        <end position="557"/>
    </location>
</feature>
<dbReference type="EMBL" id="JAZDUA010000034">
    <property type="protein sequence ID" value="KAK7871701.1"/>
    <property type="molecule type" value="Genomic_DNA"/>
</dbReference>
<accession>A0AAN9VXD4</accession>
<keyword evidence="5" id="KW-1185">Reference proteome</keyword>
<feature type="compositionally biased region" description="Low complexity" evidence="1">
    <location>
        <begin position="142"/>
        <end position="155"/>
    </location>
</feature>
<evidence type="ECO:0000313" key="4">
    <source>
        <dbReference type="EMBL" id="KAK7871701.1"/>
    </source>
</evidence>
<feature type="region of interest" description="Disordered" evidence="1">
    <location>
        <begin position="139"/>
        <end position="193"/>
    </location>
</feature>
<sequence length="557" mass="57233">MGVRVVLVVWCVCVVSVAPAGAILNSGGGGGGGGAASSGGGGGGGPIRAGGAPGTLCEADFCECPLTAWGNVTCRCPSGPAQGEVHLRAEGELRLPEHTTALRVEGCARVEVHERAVHALRHLRSVELRGAQEVVLHPYAFSRPGGPEGAEAGSSESGGGGGGAASRGGGGHPDVASAPYGSAHGHALPPSPGLLEAEAGPSVVVEGARLPGGVPSYAFRGRLARVALRRCAIQGSVAAFAFASLAATHLLEMADCTIAAVEGQAFKRFAVERLVLSGLALETPLPSRALADVRVRGELVVERVSAPRVRAAALSARGPRRVAVRACRWGHVEGEALRVAARGPIVVRDNAFGALDAGAFVGLGAEERTAAGEEPLRLHFANNSVGAFAAGALAFNASAVRAHVSDLRVARPCDCAAADNWRADLGVPAEELRCQAQDASGRVREGEWRSLAEAGCLAAQRSASLALMLAAVGAGVAALVLGACAAWAWSRWRRRRRRRQERGPARRWAPPKEGAGVGVGVATPEHKAQAVALVLPARTYRETELHVELERAEPLDK</sequence>
<evidence type="ECO:0000256" key="3">
    <source>
        <dbReference type="SAM" id="SignalP"/>
    </source>
</evidence>
<keyword evidence="3" id="KW-0732">Signal</keyword>
<protein>
    <submittedName>
        <fullName evidence="4">Uncharacterized protein</fullName>
    </submittedName>
</protein>
<reference evidence="4 5" key="1">
    <citation type="submission" date="2024-03" db="EMBL/GenBank/DDBJ databases">
        <title>The genome assembly and annotation of the cricket Gryllus longicercus Weissman &amp; Gray.</title>
        <authorList>
            <person name="Szrajer S."/>
            <person name="Gray D."/>
            <person name="Ylla G."/>
        </authorList>
    </citation>
    <scope>NUCLEOTIDE SEQUENCE [LARGE SCALE GENOMIC DNA]</scope>
    <source>
        <strain evidence="4">DAG 2021-001</strain>
        <tissue evidence="4">Whole body minus gut</tissue>
    </source>
</reference>